<protein>
    <submittedName>
        <fullName evidence="1">Uncharacterized protein</fullName>
    </submittedName>
</protein>
<keyword evidence="2" id="KW-1185">Reference proteome</keyword>
<dbReference type="Proteomes" id="UP000006462">
    <property type="component" value="Unassembled WGS sequence"/>
</dbReference>
<accession>A0ABP2HSD3</accession>
<dbReference type="EMBL" id="ADFP01000090">
    <property type="protein sequence ID" value="EFB90230.1"/>
    <property type="molecule type" value="Genomic_DNA"/>
</dbReference>
<gene>
    <name evidence="1" type="ORF">HMPREF7215_2702</name>
</gene>
<evidence type="ECO:0000313" key="2">
    <source>
        <dbReference type="Proteomes" id="UP000006462"/>
    </source>
</evidence>
<organism evidence="1 2">
    <name type="scientific">Pyramidobacter piscolens W5455</name>
    <dbReference type="NCBI Taxonomy" id="352165"/>
    <lineage>
        <taxon>Bacteria</taxon>
        <taxon>Thermotogati</taxon>
        <taxon>Synergistota</taxon>
        <taxon>Synergistia</taxon>
        <taxon>Synergistales</taxon>
        <taxon>Dethiosulfovibrionaceae</taxon>
        <taxon>Pyramidobacter</taxon>
    </lineage>
</organism>
<sequence>MFFITSIMCLGLLSMLRNDSQRMDEAISAVQGQLETCEKECRDLEREAAAMMSPRAIHAYAAHQLGMTQVHLAGAVRLDVAGRSGGTRAASLIGSGVALSR</sequence>
<proteinExistence type="predicted"/>
<evidence type="ECO:0000313" key="1">
    <source>
        <dbReference type="EMBL" id="EFB90230.1"/>
    </source>
</evidence>
<name>A0ABP2HSD3_9BACT</name>
<comment type="caution">
    <text evidence="1">The sequence shown here is derived from an EMBL/GenBank/DDBJ whole genome shotgun (WGS) entry which is preliminary data.</text>
</comment>
<reference evidence="1 2" key="1">
    <citation type="submission" date="2009-12" db="EMBL/GenBank/DDBJ databases">
        <authorList>
            <person name="Shrivastava S."/>
            <person name="Madupu R."/>
            <person name="Durkin A.S."/>
            <person name="Torralba M."/>
            <person name="Methe B."/>
            <person name="Sutton G.G."/>
            <person name="Strausberg R.L."/>
            <person name="Nelson K.E."/>
        </authorList>
    </citation>
    <scope>NUCLEOTIDE SEQUENCE [LARGE SCALE GENOMIC DNA]</scope>
    <source>
        <strain evidence="1 2">W5455</strain>
    </source>
</reference>